<feature type="binding site" evidence="3">
    <location>
        <position position="69"/>
    </location>
    <ligand>
        <name>Zn(2+)</name>
        <dbReference type="ChEBI" id="CHEBI:29105"/>
        <note>catalytic</note>
    </ligand>
</feature>
<dbReference type="PANTHER" id="PTHR11086:SF18">
    <property type="entry name" value="DEOXYCYTIDYLATE DEAMINASE"/>
    <property type="match status" value="1"/>
</dbReference>
<comment type="cofactor">
    <cofactor evidence="3">
        <name>Zn(2+)</name>
        <dbReference type="ChEBI" id="CHEBI:29105"/>
    </cofactor>
</comment>
<dbReference type="InterPro" id="IPR016473">
    <property type="entry name" value="dCMP_deaminase"/>
</dbReference>
<feature type="binding site" evidence="3">
    <location>
        <position position="93"/>
    </location>
    <ligand>
        <name>Zn(2+)</name>
        <dbReference type="ChEBI" id="CHEBI:29105"/>
        <note>catalytic</note>
    </ligand>
</feature>
<evidence type="ECO:0000256" key="2">
    <source>
        <dbReference type="PIRSR" id="PIRSR006019-1"/>
    </source>
</evidence>
<dbReference type="GO" id="GO:0006220">
    <property type="term" value="P:pyrimidine nucleotide metabolic process"/>
    <property type="evidence" value="ECO:0007669"/>
    <property type="project" value="InterPro"/>
</dbReference>
<evidence type="ECO:0000313" key="6">
    <source>
        <dbReference type="Proteomes" id="UP000629603"/>
    </source>
</evidence>
<organism evidence="5 6">
    <name type="scientific">Rhizobium phage RHph_TM30</name>
    <dbReference type="NCBI Taxonomy" id="2509764"/>
    <lineage>
        <taxon>Viruses</taxon>
        <taxon>Duplodnaviria</taxon>
        <taxon>Heunggongvirae</taxon>
        <taxon>Uroviricota</taxon>
        <taxon>Caudoviricetes</taxon>
        <taxon>Kleczkowskaviridae</taxon>
        <taxon>Cuauhnahuacvirus</taxon>
        <taxon>Cuauhnahuacvirus TM30</taxon>
    </lineage>
</organism>
<dbReference type="SUPFAM" id="SSF53927">
    <property type="entry name" value="Cytidine deaminase-like"/>
    <property type="match status" value="1"/>
</dbReference>
<feature type="active site" description="Proton donor" evidence="2">
    <location>
        <position position="71"/>
    </location>
</feature>
<dbReference type="Proteomes" id="UP000629603">
    <property type="component" value="Segment"/>
</dbReference>
<dbReference type="PIRSF" id="PIRSF006019">
    <property type="entry name" value="dCMP_deaminase"/>
    <property type="match status" value="1"/>
</dbReference>
<keyword evidence="3" id="KW-0862">Zinc</keyword>
<keyword evidence="1 5" id="KW-0378">Hydrolase</keyword>
<feature type="binding site" evidence="3">
    <location>
        <position position="96"/>
    </location>
    <ligand>
        <name>Zn(2+)</name>
        <dbReference type="ChEBI" id="CHEBI:29105"/>
        <note>catalytic</note>
    </ligand>
</feature>
<dbReference type="PROSITE" id="PS51747">
    <property type="entry name" value="CYT_DCMP_DEAMINASES_2"/>
    <property type="match status" value="1"/>
</dbReference>
<dbReference type="GO" id="GO:0008270">
    <property type="term" value="F:zinc ion binding"/>
    <property type="evidence" value="ECO:0007669"/>
    <property type="project" value="InterPro"/>
</dbReference>
<name>A0A7S5R5E5_9CAUD</name>
<keyword evidence="3" id="KW-0479">Metal-binding</keyword>
<reference evidence="5 6" key="1">
    <citation type="submission" date="2020-01" db="EMBL/GenBank/DDBJ databases">
        <title>Patterns of diversity and host range of bacteriophage communities associated with bean-nodulatin bacteria.</title>
        <authorList>
            <person name="Vann Cauwenberghe J."/>
            <person name="Santamaria R.I."/>
            <person name="Bustos P."/>
            <person name="Juarez S."/>
            <person name="Gonzalez V."/>
        </authorList>
    </citation>
    <scope>NUCLEOTIDE SEQUENCE [LARGE SCALE GENOMIC DNA]</scope>
</reference>
<keyword evidence="6" id="KW-1185">Reference proteome</keyword>
<dbReference type="InterPro" id="IPR016193">
    <property type="entry name" value="Cytidine_deaminase-like"/>
</dbReference>
<evidence type="ECO:0000256" key="3">
    <source>
        <dbReference type="PIRSR" id="PIRSR006019-2"/>
    </source>
</evidence>
<dbReference type="EMBL" id="MN988521">
    <property type="protein sequence ID" value="QIG71405.1"/>
    <property type="molecule type" value="Genomic_DNA"/>
</dbReference>
<gene>
    <name evidence="5" type="ORF">EVB93_318</name>
</gene>
<dbReference type="GO" id="GO:0004132">
    <property type="term" value="F:dCMP deaminase activity"/>
    <property type="evidence" value="ECO:0007669"/>
    <property type="project" value="UniProtKB-EC"/>
</dbReference>
<dbReference type="EC" id="3.5.4.12" evidence="5"/>
<dbReference type="PANTHER" id="PTHR11086">
    <property type="entry name" value="DEOXYCYTIDYLATE DEAMINASE-RELATED"/>
    <property type="match status" value="1"/>
</dbReference>
<evidence type="ECO:0000259" key="4">
    <source>
        <dbReference type="PROSITE" id="PS51747"/>
    </source>
</evidence>
<proteinExistence type="predicted"/>
<evidence type="ECO:0000313" key="5">
    <source>
        <dbReference type="EMBL" id="QIG71405.1"/>
    </source>
</evidence>
<dbReference type="InterPro" id="IPR015517">
    <property type="entry name" value="dCMP_deaminase-rel"/>
</dbReference>
<evidence type="ECO:0000256" key="1">
    <source>
        <dbReference type="ARBA" id="ARBA00022801"/>
    </source>
</evidence>
<sequence>MLKWRKRFLRLAREVASWSKDPSTKVGCVVVDPKTKKIISLSYNGFPRNHPDDEELYKDRQYKLDNIIHAEMNSVIGNDVNGMDLYVWPFFCCSNCAKHVVQSGIKMVCSSNLTPERWIDDLNKSKSIFETSEVEYIIFKDKFLDMSEDEIEIEVIVDEGYIKPASW</sequence>
<protein>
    <submittedName>
        <fullName evidence="5">Deoxycytidylate deaminase protein</fullName>
        <ecNumber evidence="5">3.5.4.12</ecNumber>
    </submittedName>
</protein>
<dbReference type="Pfam" id="PF00383">
    <property type="entry name" value="dCMP_cyt_deam_1"/>
    <property type="match status" value="1"/>
</dbReference>
<feature type="domain" description="CMP/dCMP-type deaminase" evidence="4">
    <location>
        <begin position="3"/>
        <end position="130"/>
    </location>
</feature>
<accession>A0A7S5R5E5</accession>
<dbReference type="InterPro" id="IPR002125">
    <property type="entry name" value="CMP_dCMP_dom"/>
</dbReference>
<dbReference type="Gene3D" id="3.40.140.10">
    <property type="entry name" value="Cytidine Deaminase, domain 2"/>
    <property type="match status" value="1"/>
</dbReference>